<proteinExistence type="predicted"/>
<protein>
    <submittedName>
        <fullName evidence="2">Family transcriptional regulator, putative</fullName>
    </submittedName>
</protein>
<gene>
    <name evidence="2" type="ORF">BcabD6B2_11400</name>
</gene>
<reference evidence="2 3" key="1">
    <citation type="submission" date="2021-06" db="EMBL/GenBank/DDBJ databases">
        <title>Genome sequence of Babesia caballi.</title>
        <authorList>
            <person name="Yamagishi J."/>
            <person name="Kidaka T."/>
            <person name="Ochi A."/>
        </authorList>
    </citation>
    <scope>NUCLEOTIDE SEQUENCE [LARGE SCALE GENOMIC DNA]</scope>
    <source>
        <strain evidence="2">USDA-D6B2</strain>
    </source>
</reference>
<comment type="caution">
    <text evidence="2">The sequence shown here is derived from an EMBL/GenBank/DDBJ whole genome shotgun (WGS) entry which is preliminary data.</text>
</comment>
<dbReference type="AlphaFoldDB" id="A0AAV4LP32"/>
<evidence type="ECO:0000256" key="1">
    <source>
        <dbReference type="SAM" id="MobiDB-lite"/>
    </source>
</evidence>
<evidence type="ECO:0000313" key="3">
    <source>
        <dbReference type="Proteomes" id="UP001497744"/>
    </source>
</evidence>
<dbReference type="Proteomes" id="UP001497744">
    <property type="component" value="Unassembled WGS sequence"/>
</dbReference>
<dbReference type="RefSeq" id="XP_067713776.1">
    <property type="nucleotide sequence ID" value="XM_067857675.1"/>
</dbReference>
<name>A0AAV4LP32_BABCB</name>
<accession>A0AAV4LP32</accession>
<dbReference type="EMBL" id="BPLF01000001">
    <property type="protein sequence ID" value="GIX61705.1"/>
    <property type="molecule type" value="Genomic_DNA"/>
</dbReference>
<sequence length="814" mass="91768">MNYAIREMLELLGMNTVDGLTESDIIKGSPSVVGMLHKWTVAICLGLHFHQGMYLSGGSTPAKYDENNSRVMSESIRDQTKSTIDDALNILTYITLENIQYPRLARISLDSNQDARELFLAFAFLICTYQWFNKIEKRSPEYLGFRKCLASAVDEDVDKMIVAQQQGLHSPKTTVENLASLLIPFTNRHDITYDCVYDGLTLPAAITTGFCPSTSNIKKQHSKIDLQKVSDTDNSGRARGKVSPALNDRITTNFALEPTKVVPTKSDKSQTVGIPSWALTPANYTQHKKNDAGAAEDVSSATFRMLEEVHHAILRVSADFEAKSKLLCRSKNVESFDSELLRIVIGQSKQELSFNNLMYSNGIGALCYRGRKCDGGVSNEKHRGPADKKSIQNLKRDDEIQSLMDEIKQLSHTIVQEQYRFRRLLHSLEQGDGERLNLFSGLLGNHTSCDKPVAVRHKGEGNNPTFMGDDYIMPIPAEWVLISQKDPFERHMALLKMIARSLDSETDRSSFFDTALNILKQAKPETSTRRPATAKGSTSRKRISLVTTPNKIKDMVDTLKSFLVEGIPAANFLEEVDLEITSAKRAATDFLRQINSNFATDRKNTSSNYRDKKGGFLNYLSTTLKTTALEGNMDLNSYSDTKGTVNKMLHLFEDATKHDITINFSSLSGWIHQIHNDGGSDEVFPESSKDVDKRHQDALEDEYEARDFEILQQLVNHELPTTDTNDDLDITKHFEFSNATNILHFEHYFNLAREEHRSREQPPVTQLESTFVKYGKLLKEQSNLVLRSRAASNLEAKRSFEKICRDVPAITFLE</sequence>
<evidence type="ECO:0000313" key="2">
    <source>
        <dbReference type="EMBL" id="GIX61705.1"/>
    </source>
</evidence>
<feature type="region of interest" description="Disordered" evidence="1">
    <location>
        <begin position="522"/>
        <end position="541"/>
    </location>
</feature>
<dbReference type="GeneID" id="94193188"/>
<organism evidence="2 3">
    <name type="scientific">Babesia caballi</name>
    <dbReference type="NCBI Taxonomy" id="5871"/>
    <lineage>
        <taxon>Eukaryota</taxon>
        <taxon>Sar</taxon>
        <taxon>Alveolata</taxon>
        <taxon>Apicomplexa</taxon>
        <taxon>Aconoidasida</taxon>
        <taxon>Piroplasmida</taxon>
        <taxon>Babesiidae</taxon>
        <taxon>Babesia</taxon>
    </lineage>
</organism>
<keyword evidence="3" id="KW-1185">Reference proteome</keyword>